<sequence>MQPKLLTIFTLILLSGSVFSHENDADKDTKSTMFTGLETSAGKTVLAFHKALETGDAQTARGLLADDVLILEGKGVERSAQEYASHHMLSDMKYLKAMTIESIEHHVTQFDVVAISISRSSVKGTYKDKNIDRIGNETITLKKHDDKWKITHIHWSN</sequence>
<evidence type="ECO:0000313" key="4">
    <source>
        <dbReference type="Proteomes" id="UP000056750"/>
    </source>
</evidence>
<keyword evidence="3" id="KW-0614">Plasmid</keyword>
<reference evidence="3 4" key="1">
    <citation type="submission" date="2015-12" db="EMBL/GenBank/DDBJ databases">
        <title>Intraspecies pangenome expansion in the marine bacterium Alteromonas.</title>
        <authorList>
            <person name="Lopez-Perez M."/>
            <person name="Rodriguez-Valera F."/>
        </authorList>
    </citation>
    <scope>NUCLEOTIDE SEQUENCE [LARGE SCALE GENOMIC DNA]</scope>
    <source>
        <strain evidence="3 4">LMG 21861</strain>
        <plasmid evidence="3 4">pASTE61-200</plasmid>
    </source>
</reference>
<geneLocation type="plasmid" evidence="3 4">
    <name>pASTE61-200</name>
</geneLocation>
<dbReference type="InterPro" id="IPR032710">
    <property type="entry name" value="NTF2-like_dom_sf"/>
</dbReference>
<evidence type="ECO:0000313" key="3">
    <source>
        <dbReference type="EMBL" id="AMJ76797.1"/>
    </source>
</evidence>
<dbReference type="EMBL" id="CP013927">
    <property type="protein sequence ID" value="AMJ76797.1"/>
    <property type="molecule type" value="Genomic_DNA"/>
</dbReference>
<feature type="signal peptide" evidence="1">
    <location>
        <begin position="1"/>
        <end position="20"/>
    </location>
</feature>
<proteinExistence type="predicted"/>
<dbReference type="InterPro" id="IPR037401">
    <property type="entry name" value="SnoaL-like"/>
</dbReference>
<keyword evidence="1" id="KW-0732">Signal</keyword>
<dbReference type="Gene3D" id="3.10.450.50">
    <property type="match status" value="1"/>
</dbReference>
<dbReference type="SUPFAM" id="SSF54427">
    <property type="entry name" value="NTF2-like"/>
    <property type="match status" value="1"/>
</dbReference>
<organism evidence="3 4">
    <name type="scientific">Alteromonas stellipolaris</name>
    <dbReference type="NCBI Taxonomy" id="233316"/>
    <lineage>
        <taxon>Bacteria</taxon>
        <taxon>Pseudomonadati</taxon>
        <taxon>Pseudomonadota</taxon>
        <taxon>Gammaproteobacteria</taxon>
        <taxon>Alteromonadales</taxon>
        <taxon>Alteromonadaceae</taxon>
        <taxon>Alteromonas/Salinimonas group</taxon>
        <taxon>Alteromonas</taxon>
    </lineage>
</organism>
<evidence type="ECO:0000259" key="2">
    <source>
        <dbReference type="Pfam" id="PF13474"/>
    </source>
</evidence>
<protein>
    <submittedName>
        <fullName evidence="3">DUF4440 domain-containing protein</fullName>
    </submittedName>
</protein>
<name>A0ABM5YQM2_9ALTE</name>
<evidence type="ECO:0000256" key="1">
    <source>
        <dbReference type="SAM" id="SignalP"/>
    </source>
</evidence>
<dbReference type="Proteomes" id="UP000056750">
    <property type="component" value="Plasmid pASTE61-200"/>
</dbReference>
<accession>A0ABM5YQM2</accession>
<gene>
    <name evidence="3" type="ORF">AVL57_00570</name>
</gene>
<feature type="chain" id="PRO_5045351712" evidence="1">
    <location>
        <begin position="21"/>
        <end position="157"/>
    </location>
</feature>
<dbReference type="Pfam" id="PF13474">
    <property type="entry name" value="SnoaL_3"/>
    <property type="match status" value="1"/>
</dbReference>
<feature type="domain" description="SnoaL-like" evidence="2">
    <location>
        <begin position="45"/>
        <end position="156"/>
    </location>
</feature>
<keyword evidence="4" id="KW-1185">Reference proteome</keyword>